<reference evidence="1 2" key="1">
    <citation type="submission" date="2019-05" db="EMBL/GenBank/DDBJ databases">
        <title>Emergence of the Ug99 lineage of the wheat stem rust pathogen through somatic hybridization.</title>
        <authorList>
            <person name="Li F."/>
            <person name="Upadhyaya N.M."/>
            <person name="Sperschneider J."/>
            <person name="Matny O."/>
            <person name="Nguyen-Phuc H."/>
            <person name="Mago R."/>
            <person name="Raley C."/>
            <person name="Miller M.E."/>
            <person name="Silverstein K.A.T."/>
            <person name="Henningsen E."/>
            <person name="Hirsch C.D."/>
            <person name="Visser B."/>
            <person name="Pretorius Z.A."/>
            <person name="Steffenson B.J."/>
            <person name="Schwessinger B."/>
            <person name="Dodds P.N."/>
            <person name="Figueroa M."/>
        </authorList>
    </citation>
    <scope>NUCLEOTIDE SEQUENCE [LARGE SCALE GENOMIC DNA]</scope>
    <source>
        <strain evidence="1">21-0</strain>
    </source>
</reference>
<protein>
    <submittedName>
        <fullName evidence="1">Uncharacterized protein</fullName>
    </submittedName>
</protein>
<evidence type="ECO:0000313" key="1">
    <source>
        <dbReference type="EMBL" id="KAA1083876.1"/>
    </source>
</evidence>
<evidence type="ECO:0000313" key="2">
    <source>
        <dbReference type="Proteomes" id="UP000324748"/>
    </source>
</evidence>
<accession>A0A5B0N5C8</accession>
<dbReference type="AlphaFoldDB" id="A0A5B0N5C8"/>
<gene>
    <name evidence="1" type="ORF">PGT21_010267</name>
</gene>
<organism evidence="1 2">
    <name type="scientific">Puccinia graminis f. sp. tritici</name>
    <dbReference type="NCBI Taxonomy" id="56615"/>
    <lineage>
        <taxon>Eukaryota</taxon>
        <taxon>Fungi</taxon>
        <taxon>Dikarya</taxon>
        <taxon>Basidiomycota</taxon>
        <taxon>Pucciniomycotina</taxon>
        <taxon>Pucciniomycetes</taxon>
        <taxon>Pucciniales</taxon>
        <taxon>Pucciniaceae</taxon>
        <taxon>Puccinia</taxon>
    </lineage>
</organism>
<comment type="caution">
    <text evidence="1">The sequence shown here is derived from an EMBL/GenBank/DDBJ whole genome shotgun (WGS) entry which is preliminary data.</text>
</comment>
<proteinExistence type="predicted"/>
<keyword evidence="2" id="KW-1185">Reference proteome</keyword>
<name>A0A5B0N5C8_PUCGR</name>
<sequence length="52" mass="5915">MRASRLCLGWISRSLKEELACSDHSSDSTRFLLGPLIKTHYPQALLNKKLKT</sequence>
<dbReference type="Proteomes" id="UP000324748">
    <property type="component" value="Unassembled WGS sequence"/>
</dbReference>
<dbReference type="EMBL" id="VSWC01000118">
    <property type="protein sequence ID" value="KAA1083876.1"/>
    <property type="molecule type" value="Genomic_DNA"/>
</dbReference>